<gene>
    <name evidence="1" type="ORF">AVEN_14632_1</name>
</gene>
<evidence type="ECO:0000313" key="1">
    <source>
        <dbReference type="EMBL" id="GBN83812.1"/>
    </source>
</evidence>
<dbReference type="AlphaFoldDB" id="A0A4Y2S6L1"/>
<protein>
    <recommendedName>
        <fullName evidence="3">Transposable element P transposase</fullName>
    </recommendedName>
</protein>
<sequence length="156" mass="17835">MNSLELHPPSNKPLQAGYGLEKYFSQLEQILQNMKEEMNGMRLQGKESLVPFQKGILISISSLSGLWNDLKNFKFSYILTSRLTQDSLESLFSQIRGAGRFYDHPSSLEVIYRLRNLLLANKLPILSSKVNTREDSINEGYLTADILKNTFAKLNY</sequence>
<evidence type="ECO:0000313" key="2">
    <source>
        <dbReference type="Proteomes" id="UP000499080"/>
    </source>
</evidence>
<dbReference type="OrthoDB" id="6627680at2759"/>
<comment type="caution">
    <text evidence="1">The sequence shown here is derived from an EMBL/GenBank/DDBJ whole genome shotgun (WGS) entry which is preliminary data.</text>
</comment>
<dbReference type="Proteomes" id="UP000499080">
    <property type="component" value="Unassembled WGS sequence"/>
</dbReference>
<keyword evidence="2" id="KW-1185">Reference proteome</keyword>
<proteinExistence type="predicted"/>
<name>A0A4Y2S6L1_ARAVE</name>
<organism evidence="1 2">
    <name type="scientific">Araneus ventricosus</name>
    <name type="common">Orbweaver spider</name>
    <name type="synonym">Epeira ventricosa</name>
    <dbReference type="NCBI Taxonomy" id="182803"/>
    <lineage>
        <taxon>Eukaryota</taxon>
        <taxon>Metazoa</taxon>
        <taxon>Ecdysozoa</taxon>
        <taxon>Arthropoda</taxon>
        <taxon>Chelicerata</taxon>
        <taxon>Arachnida</taxon>
        <taxon>Araneae</taxon>
        <taxon>Araneomorphae</taxon>
        <taxon>Entelegynae</taxon>
        <taxon>Araneoidea</taxon>
        <taxon>Araneidae</taxon>
        <taxon>Araneus</taxon>
    </lineage>
</organism>
<dbReference type="EMBL" id="BGPR01020104">
    <property type="protein sequence ID" value="GBN83812.1"/>
    <property type="molecule type" value="Genomic_DNA"/>
</dbReference>
<evidence type="ECO:0008006" key="3">
    <source>
        <dbReference type="Google" id="ProtNLM"/>
    </source>
</evidence>
<reference evidence="1 2" key="1">
    <citation type="journal article" date="2019" name="Sci. Rep.">
        <title>Orb-weaving spider Araneus ventricosus genome elucidates the spidroin gene catalogue.</title>
        <authorList>
            <person name="Kono N."/>
            <person name="Nakamura H."/>
            <person name="Ohtoshi R."/>
            <person name="Moran D.A.P."/>
            <person name="Shinohara A."/>
            <person name="Yoshida Y."/>
            <person name="Fujiwara M."/>
            <person name="Mori M."/>
            <person name="Tomita M."/>
            <person name="Arakawa K."/>
        </authorList>
    </citation>
    <scope>NUCLEOTIDE SEQUENCE [LARGE SCALE GENOMIC DNA]</scope>
</reference>
<accession>A0A4Y2S6L1</accession>